<gene>
    <name evidence="2" type="ORF">DF286_11240</name>
</gene>
<sequence>MGPWLNRIGRKMNRVTLEQLDLQPHDSVLEVGFGGGELLAMILAATSGEVHGVDISKPMVARARRRFRRHERLHLHRASAEALPLPDAAFDKACSVNNIYFWSDPAAVMAEFARVLRPGGRLAICFEPAYELRKWPGHEHGFRLYEGHDVQRLFAEAGFGKVRGRWGSGRKPDRFLCLSAARLGAERDA</sequence>
<dbReference type="PANTHER" id="PTHR42912:SF80">
    <property type="entry name" value="METHYLTRANSFERASE DOMAIN-CONTAINING PROTEIN"/>
    <property type="match status" value="1"/>
</dbReference>
<proteinExistence type="predicted"/>
<dbReference type="EMBL" id="QFFF01000001">
    <property type="protein sequence ID" value="PWG03378.1"/>
    <property type="molecule type" value="Genomic_DNA"/>
</dbReference>
<dbReference type="InterPro" id="IPR013216">
    <property type="entry name" value="Methyltransf_11"/>
</dbReference>
<reference evidence="2 3" key="1">
    <citation type="submission" date="2018-05" db="EMBL/GenBank/DDBJ databases">
        <title>Genome of Sphingosinicella humi QZX222.</title>
        <authorList>
            <person name="Qiao Z."/>
            <person name="Wang G."/>
        </authorList>
    </citation>
    <scope>NUCLEOTIDE SEQUENCE [LARGE SCALE GENOMIC DNA]</scope>
    <source>
        <strain evidence="2 3">QZX222</strain>
    </source>
</reference>
<evidence type="ECO:0000313" key="2">
    <source>
        <dbReference type="EMBL" id="PWG03378.1"/>
    </source>
</evidence>
<dbReference type="RefSeq" id="WP_109271516.1">
    <property type="nucleotide sequence ID" value="NZ_QFFF01000001.1"/>
</dbReference>
<dbReference type="PANTHER" id="PTHR42912">
    <property type="entry name" value="METHYLTRANSFERASE"/>
    <property type="match status" value="1"/>
</dbReference>
<dbReference type="Pfam" id="PF08241">
    <property type="entry name" value="Methyltransf_11"/>
    <property type="match status" value="1"/>
</dbReference>
<evidence type="ECO:0000259" key="1">
    <source>
        <dbReference type="Pfam" id="PF08241"/>
    </source>
</evidence>
<keyword evidence="2" id="KW-0808">Transferase</keyword>
<dbReference type="OrthoDB" id="5642573at2"/>
<name>A0A2U2J4X1_9SPHN</name>
<dbReference type="SUPFAM" id="SSF53335">
    <property type="entry name" value="S-adenosyl-L-methionine-dependent methyltransferases"/>
    <property type="match status" value="1"/>
</dbReference>
<dbReference type="Gene3D" id="3.40.50.150">
    <property type="entry name" value="Vaccinia Virus protein VP39"/>
    <property type="match status" value="1"/>
</dbReference>
<feature type="domain" description="Methyltransferase type 11" evidence="1">
    <location>
        <begin position="29"/>
        <end position="124"/>
    </location>
</feature>
<accession>A0A2U2J4X1</accession>
<evidence type="ECO:0000313" key="3">
    <source>
        <dbReference type="Proteomes" id="UP000245916"/>
    </source>
</evidence>
<dbReference type="CDD" id="cd02440">
    <property type="entry name" value="AdoMet_MTases"/>
    <property type="match status" value="1"/>
</dbReference>
<keyword evidence="2" id="KW-0489">Methyltransferase</keyword>
<dbReference type="InterPro" id="IPR050508">
    <property type="entry name" value="Methyltransf_Superfamily"/>
</dbReference>
<dbReference type="Proteomes" id="UP000245916">
    <property type="component" value="Unassembled WGS sequence"/>
</dbReference>
<keyword evidence="3" id="KW-1185">Reference proteome</keyword>
<comment type="caution">
    <text evidence="2">The sequence shown here is derived from an EMBL/GenBank/DDBJ whole genome shotgun (WGS) entry which is preliminary data.</text>
</comment>
<protein>
    <submittedName>
        <fullName evidence="2">SAM-dependent methyltransferase</fullName>
    </submittedName>
</protein>
<dbReference type="InterPro" id="IPR029063">
    <property type="entry name" value="SAM-dependent_MTases_sf"/>
</dbReference>
<dbReference type="GO" id="GO:0008757">
    <property type="term" value="F:S-adenosylmethionine-dependent methyltransferase activity"/>
    <property type="evidence" value="ECO:0007669"/>
    <property type="project" value="InterPro"/>
</dbReference>
<dbReference type="AlphaFoldDB" id="A0A2U2J4X1"/>
<organism evidence="2 3">
    <name type="scientific">Allosphingosinicella humi</name>
    <dbReference type="NCBI Taxonomy" id="2068657"/>
    <lineage>
        <taxon>Bacteria</taxon>
        <taxon>Pseudomonadati</taxon>
        <taxon>Pseudomonadota</taxon>
        <taxon>Alphaproteobacteria</taxon>
        <taxon>Sphingomonadales</taxon>
        <taxon>Sphingomonadaceae</taxon>
        <taxon>Allosphingosinicella</taxon>
    </lineage>
</organism>
<dbReference type="GO" id="GO:0032259">
    <property type="term" value="P:methylation"/>
    <property type="evidence" value="ECO:0007669"/>
    <property type="project" value="UniProtKB-KW"/>
</dbReference>